<dbReference type="InterPro" id="IPR036249">
    <property type="entry name" value="Thioredoxin-like_sf"/>
</dbReference>
<dbReference type="AlphaFoldDB" id="A0A1I6YR93"/>
<sequence>MKMHPSELYFYHSPAQPVDKQTLAYAKSISNFVNSIDLTKERLTATQWNSLLIKLNLRAKDLLNRAHPDYQRFIAGKNWDEESWLNILIKSPNLIKAPIASLRNSAILCITPTDILKLNSMHLV</sequence>
<protein>
    <submittedName>
        <fullName evidence="3">Arsenate reductase</fullName>
    </submittedName>
</protein>
<dbReference type="Proteomes" id="UP000199673">
    <property type="component" value="Unassembled WGS sequence"/>
</dbReference>
<dbReference type="PROSITE" id="PS51353">
    <property type="entry name" value="ARSC"/>
    <property type="match status" value="1"/>
</dbReference>
<reference evidence="4" key="1">
    <citation type="submission" date="2016-10" db="EMBL/GenBank/DDBJ databases">
        <authorList>
            <person name="Varghese N."/>
            <person name="Submissions S."/>
        </authorList>
    </citation>
    <scope>NUCLEOTIDE SEQUENCE [LARGE SCALE GENOMIC DNA]</scope>
    <source>
        <strain evidence="4">DSM 23445</strain>
    </source>
</reference>
<dbReference type="OrthoDB" id="979538at2"/>
<evidence type="ECO:0000256" key="1">
    <source>
        <dbReference type="ARBA" id="ARBA00007198"/>
    </source>
</evidence>
<keyword evidence="4" id="KW-1185">Reference proteome</keyword>
<comment type="similarity">
    <text evidence="1 2">Belongs to the ArsC family.</text>
</comment>
<evidence type="ECO:0000256" key="2">
    <source>
        <dbReference type="PROSITE-ProRule" id="PRU01282"/>
    </source>
</evidence>
<dbReference type="InterPro" id="IPR006660">
    <property type="entry name" value="Arsenate_reductase-like"/>
</dbReference>
<name>A0A1I6YR93_9BACT</name>
<organism evidence="3 4">
    <name type="scientific">Algoriphagus locisalis</name>
    <dbReference type="NCBI Taxonomy" id="305507"/>
    <lineage>
        <taxon>Bacteria</taxon>
        <taxon>Pseudomonadati</taxon>
        <taxon>Bacteroidota</taxon>
        <taxon>Cytophagia</taxon>
        <taxon>Cytophagales</taxon>
        <taxon>Cyclobacteriaceae</taxon>
        <taxon>Algoriphagus</taxon>
    </lineage>
</organism>
<dbReference type="RefSeq" id="WP_091691696.1">
    <property type="nucleotide sequence ID" value="NZ_FPBF01000001.1"/>
</dbReference>
<evidence type="ECO:0000313" key="4">
    <source>
        <dbReference type="Proteomes" id="UP000199673"/>
    </source>
</evidence>
<evidence type="ECO:0000313" key="3">
    <source>
        <dbReference type="EMBL" id="SFT52731.1"/>
    </source>
</evidence>
<gene>
    <name evidence="3" type="ORF">SAMN04489724_1159</name>
</gene>
<dbReference type="EMBL" id="FPBF01000001">
    <property type="protein sequence ID" value="SFT52731.1"/>
    <property type="molecule type" value="Genomic_DNA"/>
</dbReference>
<accession>A0A1I6YR93</accession>
<proteinExistence type="inferred from homology"/>
<dbReference type="Gene3D" id="3.40.30.10">
    <property type="entry name" value="Glutaredoxin"/>
    <property type="match status" value="1"/>
</dbReference>
<dbReference type="STRING" id="305507.SAMN04489724_1159"/>
<dbReference type="SUPFAM" id="SSF52833">
    <property type="entry name" value="Thioredoxin-like"/>
    <property type="match status" value="1"/>
</dbReference>